<accession>A0A9N8ZU55</accession>
<evidence type="ECO:0000313" key="1">
    <source>
        <dbReference type="EMBL" id="CAG8507455.1"/>
    </source>
</evidence>
<protein>
    <submittedName>
        <fullName evidence="1">10773_t:CDS:1</fullName>
    </submittedName>
</protein>
<name>A0A9N8ZU55_FUNMO</name>
<keyword evidence="2" id="KW-1185">Reference proteome</keyword>
<organism evidence="1 2">
    <name type="scientific">Funneliformis mosseae</name>
    <name type="common">Endomycorrhizal fungus</name>
    <name type="synonym">Glomus mosseae</name>
    <dbReference type="NCBI Taxonomy" id="27381"/>
    <lineage>
        <taxon>Eukaryota</taxon>
        <taxon>Fungi</taxon>
        <taxon>Fungi incertae sedis</taxon>
        <taxon>Mucoromycota</taxon>
        <taxon>Glomeromycotina</taxon>
        <taxon>Glomeromycetes</taxon>
        <taxon>Glomerales</taxon>
        <taxon>Glomeraceae</taxon>
        <taxon>Funneliformis</taxon>
    </lineage>
</organism>
<reference evidence="1" key="1">
    <citation type="submission" date="2021-06" db="EMBL/GenBank/DDBJ databases">
        <authorList>
            <person name="Kallberg Y."/>
            <person name="Tangrot J."/>
            <person name="Rosling A."/>
        </authorList>
    </citation>
    <scope>NUCLEOTIDE SEQUENCE</scope>
    <source>
        <strain evidence="1">87-6 pot B 2015</strain>
    </source>
</reference>
<gene>
    <name evidence="1" type="ORF">FMOSSE_LOCUS4357</name>
</gene>
<dbReference type="Proteomes" id="UP000789375">
    <property type="component" value="Unassembled WGS sequence"/>
</dbReference>
<dbReference type="EMBL" id="CAJVPP010000730">
    <property type="protein sequence ID" value="CAG8507455.1"/>
    <property type="molecule type" value="Genomic_DNA"/>
</dbReference>
<dbReference type="AlphaFoldDB" id="A0A9N8ZU55"/>
<proteinExistence type="predicted"/>
<evidence type="ECO:0000313" key="2">
    <source>
        <dbReference type="Proteomes" id="UP000789375"/>
    </source>
</evidence>
<sequence length="89" mass="10061">MIAILFFIALNNQTGKQSGYLYKIFELVPYLTNLVVQLDVSQFERSVDERIVEAPEETLRNSGGEHELSNIDVETNEIGLELILGYVSI</sequence>
<comment type="caution">
    <text evidence="1">The sequence shown here is derived from an EMBL/GenBank/DDBJ whole genome shotgun (WGS) entry which is preliminary data.</text>
</comment>